<dbReference type="Gene3D" id="3.40.50.970">
    <property type="match status" value="2"/>
</dbReference>
<dbReference type="Gene3D" id="3.30.70.20">
    <property type="match status" value="1"/>
</dbReference>
<evidence type="ECO:0000256" key="11">
    <source>
        <dbReference type="ARBA" id="ARBA00023014"/>
    </source>
</evidence>
<feature type="binding site" evidence="15">
    <location>
        <position position="527"/>
    </location>
    <ligand>
        <name>[4Fe-4S] cluster</name>
        <dbReference type="ChEBI" id="CHEBI:49883"/>
        <label>1</label>
    </ligand>
</feature>
<keyword evidence="10 14" id="KW-0408">Iron</keyword>
<keyword evidence="11 14" id="KW-0411">Iron-sulfur</keyword>
<evidence type="ECO:0000256" key="7">
    <source>
        <dbReference type="ARBA" id="ARBA00022723"/>
    </source>
</evidence>
<evidence type="ECO:0000259" key="16">
    <source>
        <dbReference type="PROSITE" id="PS51379"/>
    </source>
</evidence>
<dbReference type="InterPro" id="IPR045025">
    <property type="entry name" value="HACL1-like"/>
</dbReference>
<dbReference type="Pfam" id="PF01855">
    <property type="entry name" value="POR_N"/>
    <property type="match status" value="1"/>
</dbReference>
<comment type="cofactor">
    <cofactor evidence="14 15">
        <name>[4Fe-4S] cluster</name>
        <dbReference type="ChEBI" id="CHEBI:49883"/>
    </cofactor>
    <text evidence="14 15">Binds 2 [4Fe-4S] clusters. In this family the first cluster has a non-standard and varying [4Fe-4S] binding motif CX(2)CX(2)CX(4-5)CP.</text>
</comment>
<feature type="binding site" evidence="15">
    <location>
        <position position="558"/>
    </location>
    <ligand>
        <name>[4Fe-4S] cluster</name>
        <dbReference type="ChEBI" id="CHEBI:49883"/>
        <label>2</label>
    </ligand>
</feature>
<name>A0A9D1S3Z2_9FIRM</name>
<dbReference type="CDD" id="cd07034">
    <property type="entry name" value="TPP_PYR_PFOR_IOR-alpha_like"/>
    <property type="match status" value="1"/>
</dbReference>
<feature type="binding site" evidence="15">
    <location>
        <position position="561"/>
    </location>
    <ligand>
        <name>[4Fe-4S] cluster</name>
        <dbReference type="ChEBI" id="CHEBI:49883"/>
        <label>2</label>
    </ligand>
</feature>
<keyword evidence="5 14" id="KW-0813">Transport</keyword>
<feature type="binding site" evidence="15">
    <location>
        <position position="555"/>
    </location>
    <ligand>
        <name>[4Fe-4S] cluster</name>
        <dbReference type="ChEBI" id="CHEBI:49883"/>
        <label>2</label>
    </ligand>
</feature>
<dbReference type="PANTHER" id="PTHR43710:SF5">
    <property type="entry name" value="INDOLEPYRUVATE FERREDOXIN OXIDOREDUCTASE ALPHA SUBUNIT"/>
    <property type="match status" value="1"/>
</dbReference>
<evidence type="ECO:0000313" key="18">
    <source>
        <dbReference type="Proteomes" id="UP000824123"/>
    </source>
</evidence>
<dbReference type="PROSITE" id="PS51379">
    <property type="entry name" value="4FE4S_FER_2"/>
    <property type="match status" value="2"/>
</dbReference>
<feature type="binding site" evidence="15">
    <location>
        <position position="538"/>
    </location>
    <ligand>
        <name>[4Fe-4S] cluster</name>
        <dbReference type="ChEBI" id="CHEBI:49883"/>
        <label>2</label>
    </ligand>
</feature>
<feature type="domain" description="4Fe-4S ferredoxin-type" evidence="16">
    <location>
        <begin position="547"/>
        <end position="575"/>
    </location>
</feature>
<evidence type="ECO:0000256" key="8">
    <source>
        <dbReference type="ARBA" id="ARBA00022982"/>
    </source>
</evidence>
<dbReference type="GO" id="GO:0030976">
    <property type="term" value="F:thiamine pyrophosphate binding"/>
    <property type="evidence" value="ECO:0007669"/>
    <property type="project" value="InterPro"/>
</dbReference>
<dbReference type="PIRSF" id="PIRSF006439">
    <property type="entry name" value="Indolepyruvate_ferr_oxidored"/>
    <property type="match status" value="1"/>
</dbReference>
<evidence type="ECO:0000256" key="3">
    <source>
        <dbReference type="ARBA" id="ARBA00012812"/>
    </source>
</evidence>
<dbReference type="EC" id="1.2.7.8" evidence="3 14"/>
<sequence>MKTLMLGNEALARGAYEAGVAVVSSYPGTPSTEITEYASDYPEIYVEWAPNEKVAVETACGASLGGVRALSCMKHVGLNVAADPLYTASYTGVNGGLVIVVSDDPGMHSSQNEQDSRNHARGAQLPMLEPADSQEAVDFIKAAYEMSEKYDTPVLIRTTTRMAHARSLVTESPRADIERKPYKKDPMKYVMMPGMAKVRHLYVEKRMKELEKDACDMPLNRIERGDDSIGVICSGAAYQYVKEAAPEVSVLKLGVVNPLPRALIEEFARSVGKLYVIEELEPVFEEQIKSWGIECVGKELTGRQGELSARRVMEILGRKAPEFQTPGQLPGRPPVMCPGCPHRGTYYVLSKMHLRATGDIGCYTLGALKPNEAIDSCLCMGASIGMSHGLEKATSGESSRDTVAVIGDSTFVHSGITGLINAVYNHGRSTVLILDNSTTAMTGHQPNPTVGYDIRKQETYKLDLETVCRAVGVNDVKTVDPYDLDKLEAALKDSLSRDEVSVIIARRPCALLTKEKKPVYTVDADKCRNCGMCLKVGCPAIERVDGKAHIDPALCVGCDLCARLCKFSAIGGPSCK</sequence>
<dbReference type="SUPFAM" id="SSF52922">
    <property type="entry name" value="TK C-terminal domain-like"/>
    <property type="match status" value="1"/>
</dbReference>
<evidence type="ECO:0000256" key="6">
    <source>
        <dbReference type="ARBA" id="ARBA00022485"/>
    </source>
</evidence>
<dbReference type="Pfam" id="PF02775">
    <property type="entry name" value="TPP_enzyme_C"/>
    <property type="match status" value="1"/>
</dbReference>
<evidence type="ECO:0000256" key="13">
    <source>
        <dbReference type="ARBA" id="ARBA00048332"/>
    </source>
</evidence>
<comment type="function">
    <text evidence="1 14">Catalyzes the ferredoxin-dependent oxidative decarboxylation of arylpyruvates.</text>
</comment>
<evidence type="ECO:0000256" key="9">
    <source>
        <dbReference type="ARBA" id="ARBA00023002"/>
    </source>
</evidence>
<feature type="binding site" evidence="15">
    <location>
        <position position="565"/>
    </location>
    <ligand>
        <name>[4Fe-4S] cluster</name>
        <dbReference type="ChEBI" id="CHEBI:49883"/>
        <label>1</label>
    </ligand>
</feature>
<dbReference type="InterPro" id="IPR009014">
    <property type="entry name" value="Transketo_C/PFOR_II"/>
</dbReference>
<dbReference type="InterPro" id="IPR029061">
    <property type="entry name" value="THDP-binding"/>
</dbReference>
<evidence type="ECO:0000256" key="15">
    <source>
        <dbReference type="PIRSR" id="PIRSR006439-50"/>
    </source>
</evidence>
<dbReference type="GO" id="GO:0051539">
    <property type="term" value="F:4 iron, 4 sulfur cluster binding"/>
    <property type="evidence" value="ECO:0007669"/>
    <property type="project" value="UniProtKB-UniRule"/>
</dbReference>
<dbReference type="AlphaFoldDB" id="A0A9D1S3Z2"/>
<keyword evidence="7 14" id="KW-0479">Metal-binding</keyword>
<evidence type="ECO:0000256" key="4">
    <source>
        <dbReference type="ARBA" id="ARBA00017710"/>
    </source>
</evidence>
<reference evidence="17" key="2">
    <citation type="journal article" date="2021" name="PeerJ">
        <title>Extensive microbial diversity within the chicken gut microbiome revealed by metagenomics and culture.</title>
        <authorList>
            <person name="Gilroy R."/>
            <person name="Ravi A."/>
            <person name="Getino M."/>
            <person name="Pursley I."/>
            <person name="Horton D.L."/>
            <person name="Alikhan N.F."/>
            <person name="Baker D."/>
            <person name="Gharbi K."/>
            <person name="Hall N."/>
            <person name="Watson M."/>
            <person name="Adriaenssens E.M."/>
            <person name="Foster-Nyarko E."/>
            <person name="Jarju S."/>
            <person name="Secka A."/>
            <person name="Antonio M."/>
            <person name="Oren A."/>
            <person name="Chaudhuri R.R."/>
            <person name="La Ragione R."/>
            <person name="Hildebrand F."/>
            <person name="Pallen M.J."/>
        </authorList>
    </citation>
    <scope>NUCLEOTIDE SEQUENCE</scope>
    <source>
        <strain evidence="17">ChiSxjej2B14-8506</strain>
    </source>
</reference>
<keyword evidence="8 14" id="KW-0249">Electron transport</keyword>
<dbReference type="CDD" id="cd02008">
    <property type="entry name" value="TPP_IOR_alpha"/>
    <property type="match status" value="1"/>
</dbReference>
<dbReference type="InterPro" id="IPR017721">
    <property type="entry name" value="IorA"/>
</dbReference>
<comment type="caution">
    <text evidence="17">The sequence shown here is derived from an EMBL/GenBank/DDBJ whole genome shotgun (WGS) entry which is preliminary data.</text>
</comment>
<evidence type="ECO:0000256" key="5">
    <source>
        <dbReference type="ARBA" id="ARBA00022448"/>
    </source>
</evidence>
<dbReference type="SUPFAM" id="SSF52518">
    <property type="entry name" value="Thiamin diphosphate-binding fold (THDP-binding)"/>
    <property type="match status" value="2"/>
</dbReference>
<evidence type="ECO:0000256" key="14">
    <source>
        <dbReference type="PIRNR" id="PIRNR006439"/>
    </source>
</evidence>
<dbReference type="InterPro" id="IPR002880">
    <property type="entry name" value="Pyrv_Fd/Flavodoxin_OxRdtase_N"/>
</dbReference>
<gene>
    <name evidence="17" type="primary">iorA</name>
    <name evidence="17" type="ORF">IAC59_01895</name>
</gene>
<evidence type="ECO:0000256" key="1">
    <source>
        <dbReference type="ARBA" id="ARBA00002995"/>
    </source>
</evidence>
<evidence type="ECO:0000256" key="2">
    <source>
        <dbReference type="ARBA" id="ARBA00011238"/>
    </source>
</evidence>
<reference evidence="17" key="1">
    <citation type="submission" date="2020-10" db="EMBL/GenBank/DDBJ databases">
        <authorList>
            <person name="Gilroy R."/>
        </authorList>
    </citation>
    <scope>NUCLEOTIDE SEQUENCE</scope>
    <source>
        <strain evidence="17">ChiSxjej2B14-8506</strain>
    </source>
</reference>
<evidence type="ECO:0000256" key="12">
    <source>
        <dbReference type="ARBA" id="ARBA00030514"/>
    </source>
</evidence>
<feature type="binding site" evidence="15">
    <location>
        <position position="533"/>
    </location>
    <ligand>
        <name>[4Fe-4S] cluster</name>
        <dbReference type="ChEBI" id="CHEBI:49883"/>
        <label>1</label>
    </ligand>
</feature>
<comment type="subunit">
    <text evidence="2">Heterodimer of the IorA and IorB subunits.</text>
</comment>
<protein>
    <recommendedName>
        <fullName evidence="4 14">Indolepyruvate oxidoreductase subunit IorA</fullName>
        <shortName evidence="14">IOR</shortName>
        <ecNumber evidence="3 14">1.2.7.8</ecNumber>
    </recommendedName>
    <alternativeName>
        <fullName evidence="12 14">Indolepyruvate ferredoxin oxidoreductase subunit alpha</fullName>
    </alternativeName>
</protein>
<dbReference type="GO" id="GO:0046872">
    <property type="term" value="F:metal ion binding"/>
    <property type="evidence" value="ECO:0007669"/>
    <property type="project" value="UniProtKB-UniRule"/>
</dbReference>
<dbReference type="Proteomes" id="UP000824123">
    <property type="component" value="Unassembled WGS sequence"/>
</dbReference>
<dbReference type="InterPro" id="IPR017896">
    <property type="entry name" value="4Fe4S_Fe-S-bd"/>
</dbReference>
<dbReference type="PANTHER" id="PTHR43710">
    <property type="entry name" value="2-HYDROXYACYL-COA LYASE"/>
    <property type="match status" value="1"/>
</dbReference>
<dbReference type="FunFam" id="3.40.50.970:FF:000039">
    <property type="entry name" value="Indolepyruvate oxidoreductase subunit IorA"/>
    <property type="match status" value="1"/>
</dbReference>
<keyword evidence="6 14" id="KW-0004">4Fe-4S</keyword>
<accession>A0A9D1S3Z2</accession>
<evidence type="ECO:0000313" key="17">
    <source>
        <dbReference type="EMBL" id="HIU45996.1"/>
    </source>
</evidence>
<feature type="binding site" evidence="15">
    <location>
        <position position="530"/>
    </location>
    <ligand>
        <name>[4Fe-4S] cluster</name>
        <dbReference type="ChEBI" id="CHEBI:49883"/>
        <label>1</label>
    </ligand>
</feature>
<organism evidence="17 18">
    <name type="scientific">Candidatus Fimadaptatus faecigallinarum</name>
    <dbReference type="NCBI Taxonomy" id="2840814"/>
    <lineage>
        <taxon>Bacteria</taxon>
        <taxon>Bacillati</taxon>
        <taxon>Bacillota</taxon>
        <taxon>Clostridia</taxon>
        <taxon>Eubacteriales</taxon>
        <taxon>Candidatus Fimadaptatus</taxon>
    </lineage>
</organism>
<keyword evidence="9 14" id="KW-0560">Oxidoreductase</keyword>
<evidence type="ECO:0000256" key="10">
    <source>
        <dbReference type="ARBA" id="ARBA00023004"/>
    </source>
</evidence>
<dbReference type="NCBIfam" id="TIGR03336">
    <property type="entry name" value="IOR_alpha"/>
    <property type="match status" value="1"/>
</dbReference>
<proteinExistence type="predicted"/>
<comment type="catalytic activity">
    <reaction evidence="13 14">
        <text>indole-3-pyruvate + 2 oxidized [2Fe-2S]-[ferredoxin] + CoA = (indol-3-yl)acetyl-CoA + 2 reduced [2Fe-2S]-[ferredoxin] + CO2 + H(+)</text>
        <dbReference type="Rhea" id="RHEA:12645"/>
        <dbReference type="Rhea" id="RHEA-COMP:10000"/>
        <dbReference type="Rhea" id="RHEA-COMP:10001"/>
        <dbReference type="ChEBI" id="CHEBI:15378"/>
        <dbReference type="ChEBI" id="CHEBI:16526"/>
        <dbReference type="ChEBI" id="CHEBI:17640"/>
        <dbReference type="ChEBI" id="CHEBI:33737"/>
        <dbReference type="ChEBI" id="CHEBI:33738"/>
        <dbReference type="ChEBI" id="CHEBI:57271"/>
        <dbReference type="ChEBI" id="CHEBI:57287"/>
        <dbReference type="EC" id="1.2.7.8"/>
    </reaction>
</comment>
<dbReference type="EMBL" id="DVNK01000014">
    <property type="protein sequence ID" value="HIU45996.1"/>
    <property type="molecule type" value="Genomic_DNA"/>
</dbReference>
<dbReference type="InterPro" id="IPR011766">
    <property type="entry name" value="TPP_enzyme_TPP-bd"/>
</dbReference>
<feature type="domain" description="4Fe-4S ferredoxin-type" evidence="16">
    <location>
        <begin position="518"/>
        <end position="546"/>
    </location>
</feature>
<dbReference type="GO" id="GO:0043805">
    <property type="term" value="F:indolepyruvate ferredoxin oxidoreductase activity"/>
    <property type="evidence" value="ECO:0007669"/>
    <property type="project" value="UniProtKB-UniRule"/>
</dbReference>